<evidence type="ECO:0000313" key="6">
    <source>
        <dbReference type="Proteomes" id="UP001337655"/>
    </source>
</evidence>
<dbReference type="SUPFAM" id="SSF53335">
    <property type="entry name" value="S-adenosyl-L-methionine-dependent methyltransferases"/>
    <property type="match status" value="1"/>
</dbReference>
<dbReference type="EMBL" id="JAVRRT010000005">
    <property type="protein sequence ID" value="KAK5171703.1"/>
    <property type="molecule type" value="Genomic_DNA"/>
</dbReference>
<dbReference type="GO" id="GO:0030488">
    <property type="term" value="P:tRNA methylation"/>
    <property type="evidence" value="ECO:0007669"/>
    <property type="project" value="InterPro"/>
</dbReference>
<dbReference type="GO" id="GO:0160107">
    <property type="term" value="F:tRNA (adenine(58)-N1)-methyltransferase activity"/>
    <property type="evidence" value="ECO:0007669"/>
    <property type="project" value="UniProtKB-EC"/>
</dbReference>
<organism evidence="5 6">
    <name type="scientific">Saxophila tyrrhenica</name>
    <dbReference type="NCBI Taxonomy" id="1690608"/>
    <lineage>
        <taxon>Eukaryota</taxon>
        <taxon>Fungi</taxon>
        <taxon>Dikarya</taxon>
        <taxon>Ascomycota</taxon>
        <taxon>Pezizomycotina</taxon>
        <taxon>Dothideomycetes</taxon>
        <taxon>Dothideomycetidae</taxon>
        <taxon>Mycosphaerellales</taxon>
        <taxon>Extremaceae</taxon>
        <taxon>Saxophila</taxon>
    </lineage>
</organism>
<feature type="compositionally biased region" description="Basic and acidic residues" evidence="4">
    <location>
        <begin position="375"/>
        <end position="394"/>
    </location>
</feature>
<dbReference type="Proteomes" id="UP001337655">
    <property type="component" value="Unassembled WGS sequence"/>
</dbReference>
<keyword evidence="6" id="KW-1185">Reference proteome</keyword>
<dbReference type="GO" id="GO:0031515">
    <property type="term" value="C:tRNA (m1A) methyltransferase complex"/>
    <property type="evidence" value="ECO:0007669"/>
    <property type="project" value="InterPro"/>
</dbReference>
<evidence type="ECO:0000256" key="4">
    <source>
        <dbReference type="SAM" id="MobiDB-lite"/>
    </source>
</evidence>
<evidence type="ECO:0000256" key="2">
    <source>
        <dbReference type="ARBA" id="ARBA00015963"/>
    </source>
</evidence>
<sequence length="433" mass="47516">MNHPLWRPLRHLHAFRRHISSSRPFIPGDHVLLREVPPRNTSPIFTRPLKPGRRIETHRGLILHDDIIGKYPRELVSSQLSRRRSQDGKEPRGTNYRIHEVKLEEYVRLSRRLVTPIYPADAALIVELLDLHPGALHQQHLQPSEDSESEHVPPKLEILEAGTGHGALTLYLARALHAANAHLPPPPSDPTALATWKGTRPAILHTLDISARYSAHAQATITTFRHGLYTPTIDFHVSSPSPWIRAALASPERGGKSFLSHVILDLPNADAQLADVVKGVRDDGTVVVFNPSVTQILDCLERVKQEGLALELEKVVELGAGGGSGGREWDCRFVKPRAGRGSEADVGGEKVMEESGSGSEGDVSGEETGDGVDAEGEKEVREPQAKPTSERSGQKEWAMVCRPKVGERIVGGGFVGVFRKLREASKDQSAGDM</sequence>
<dbReference type="GO" id="GO:0005739">
    <property type="term" value="C:mitochondrion"/>
    <property type="evidence" value="ECO:0007669"/>
    <property type="project" value="TreeGrafter"/>
</dbReference>
<feature type="region of interest" description="Disordered" evidence="4">
    <location>
        <begin position="338"/>
        <end position="398"/>
    </location>
</feature>
<dbReference type="PANTHER" id="PTHR12133">
    <property type="entry name" value="TRNA (ADENINE(58)-N(1))-METHYLTRANSFERASE"/>
    <property type="match status" value="1"/>
</dbReference>
<evidence type="ECO:0000256" key="1">
    <source>
        <dbReference type="ARBA" id="ARBA00012796"/>
    </source>
</evidence>
<proteinExistence type="predicted"/>
<feature type="compositionally biased region" description="Acidic residues" evidence="4">
    <location>
        <begin position="363"/>
        <end position="374"/>
    </location>
</feature>
<dbReference type="InterPro" id="IPR014816">
    <property type="entry name" value="tRNA_MeTrfase_Gcd14"/>
</dbReference>
<evidence type="ECO:0000313" key="5">
    <source>
        <dbReference type="EMBL" id="KAK5171703.1"/>
    </source>
</evidence>
<protein>
    <recommendedName>
        <fullName evidence="2">tRNA (adenine(58)-N(1))-methyltransferase catalytic subunit TRM61</fullName>
        <ecNumber evidence="1">2.1.1.220</ecNumber>
    </recommendedName>
    <alternativeName>
        <fullName evidence="3">tRNA(m1A58)-methyltransferase subunit TRM61</fullName>
    </alternativeName>
</protein>
<comment type="caution">
    <text evidence="5">The sequence shown here is derived from an EMBL/GenBank/DDBJ whole genome shotgun (WGS) entry which is preliminary data.</text>
</comment>
<dbReference type="GeneID" id="89924686"/>
<name>A0AAV9PFY3_9PEZI</name>
<gene>
    <name evidence="5" type="ORF">LTR77_003339</name>
</gene>
<dbReference type="EC" id="2.1.1.220" evidence="1"/>
<dbReference type="Gene3D" id="3.40.50.150">
    <property type="entry name" value="Vaccinia Virus protein VP39"/>
    <property type="match status" value="1"/>
</dbReference>
<evidence type="ECO:0000256" key="3">
    <source>
        <dbReference type="ARBA" id="ARBA00033309"/>
    </source>
</evidence>
<accession>A0AAV9PFY3</accession>
<dbReference type="Gene3D" id="3.10.330.20">
    <property type="match status" value="1"/>
</dbReference>
<reference evidence="5 6" key="1">
    <citation type="submission" date="2023-08" db="EMBL/GenBank/DDBJ databases">
        <title>Black Yeasts Isolated from many extreme environments.</title>
        <authorList>
            <person name="Coleine C."/>
            <person name="Stajich J.E."/>
            <person name="Selbmann L."/>
        </authorList>
    </citation>
    <scope>NUCLEOTIDE SEQUENCE [LARGE SCALE GENOMIC DNA]</scope>
    <source>
        <strain evidence="5 6">CCFEE 5935</strain>
    </source>
</reference>
<dbReference type="RefSeq" id="XP_064660547.1">
    <property type="nucleotide sequence ID" value="XM_064800596.1"/>
</dbReference>
<dbReference type="InterPro" id="IPR029063">
    <property type="entry name" value="SAM-dependent_MTases_sf"/>
</dbReference>
<dbReference type="PANTHER" id="PTHR12133:SF1">
    <property type="entry name" value="TRNA (ADENINE(58)-N(1))-METHYLTRANSFERASE, MITOCHONDRIAL"/>
    <property type="match status" value="1"/>
</dbReference>
<feature type="compositionally biased region" description="Basic and acidic residues" evidence="4">
    <location>
        <begin position="340"/>
        <end position="353"/>
    </location>
</feature>
<dbReference type="PROSITE" id="PS51620">
    <property type="entry name" value="SAM_TRM61"/>
    <property type="match status" value="1"/>
</dbReference>
<dbReference type="AlphaFoldDB" id="A0AAV9PFY3"/>